<gene>
    <name evidence="1" type="ORF">M9458_023310</name>
</gene>
<feature type="non-terminal residue" evidence="1">
    <location>
        <position position="61"/>
    </location>
</feature>
<comment type="caution">
    <text evidence="1">The sequence shown here is derived from an EMBL/GenBank/DDBJ whole genome shotgun (WGS) entry which is preliminary data.</text>
</comment>
<dbReference type="Proteomes" id="UP001529510">
    <property type="component" value="Unassembled WGS sequence"/>
</dbReference>
<evidence type="ECO:0000313" key="2">
    <source>
        <dbReference type="Proteomes" id="UP001529510"/>
    </source>
</evidence>
<name>A0ABD0Q3P9_CIRMR</name>
<proteinExistence type="predicted"/>
<dbReference type="EMBL" id="JAMKFB020000011">
    <property type="protein sequence ID" value="KAL0180904.1"/>
    <property type="molecule type" value="Genomic_DNA"/>
</dbReference>
<keyword evidence="2" id="KW-1185">Reference proteome</keyword>
<accession>A0ABD0Q3P9</accession>
<evidence type="ECO:0000313" key="1">
    <source>
        <dbReference type="EMBL" id="KAL0180904.1"/>
    </source>
</evidence>
<dbReference type="AlphaFoldDB" id="A0ABD0Q3P9"/>
<protein>
    <submittedName>
        <fullName evidence="1">Uncharacterized protein</fullName>
    </submittedName>
</protein>
<feature type="non-terminal residue" evidence="1">
    <location>
        <position position="1"/>
    </location>
</feature>
<organism evidence="1 2">
    <name type="scientific">Cirrhinus mrigala</name>
    <name type="common">Mrigala</name>
    <dbReference type="NCBI Taxonomy" id="683832"/>
    <lineage>
        <taxon>Eukaryota</taxon>
        <taxon>Metazoa</taxon>
        <taxon>Chordata</taxon>
        <taxon>Craniata</taxon>
        <taxon>Vertebrata</taxon>
        <taxon>Euteleostomi</taxon>
        <taxon>Actinopterygii</taxon>
        <taxon>Neopterygii</taxon>
        <taxon>Teleostei</taxon>
        <taxon>Ostariophysi</taxon>
        <taxon>Cypriniformes</taxon>
        <taxon>Cyprinidae</taxon>
        <taxon>Labeoninae</taxon>
        <taxon>Labeonini</taxon>
        <taxon>Cirrhinus</taxon>
    </lineage>
</organism>
<sequence length="61" mass="7115">PLYNCSAPLHMENFNFTETEDEETITNDVNTTLFYVSSFQYLIIAIVFSKGKPFRQPSYKN</sequence>
<reference evidence="1 2" key="1">
    <citation type="submission" date="2024-05" db="EMBL/GenBank/DDBJ databases">
        <title>Genome sequencing and assembly of Indian major carp, Cirrhinus mrigala (Hamilton, 1822).</title>
        <authorList>
            <person name="Mohindra V."/>
            <person name="Chowdhury L.M."/>
            <person name="Lal K."/>
            <person name="Jena J.K."/>
        </authorList>
    </citation>
    <scope>NUCLEOTIDE SEQUENCE [LARGE SCALE GENOMIC DNA]</scope>
    <source>
        <strain evidence="1">CM1030</strain>
        <tissue evidence="1">Blood</tissue>
    </source>
</reference>